<dbReference type="InParanoid" id="D1C5J9"/>
<dbReference type="AlphaFoldDB" id="D1C5J9"/>
<reference evidence="2" key="1">
    <citation type="submission" date="2009-11" db="EMBL/GenBank/DDBJ databases">
        <title>The complete chromosome 1 of Sphaerobacter thermophilus DSM 20745.</title>
        <authorList>
            <person name="Lucas S."/>
            <person name="Copeland A."/>
            <person name="Lapidus A."/>
            <person name="Glavina del Rio T."/>
            <person name="Dalin E."/>
            <person name="Tice H."/>
            <person name="Bruce D."/>
            <person name="Goodwin L."/>
            <person name="Pitluck S."/>
            <person name="Kyrpides N."/>
            <person name="Mavromatis K."/>
            <person name="Ivanova N."/>
            <person name="Mikhailova N."/>
            <person name="LaButti K.M."/>
            <person name="Clum A."/>
            <person name="Sun H.I."/>
            <person name="Brettin T."/>
            <person name="Detter J.C."/>
            <person name="Han C."/>
            <person name="Larimer F."/>
            <person name="Land M."/>
            <person name="Hauser L."/>
            <person name="Markowitz V."/>
            <person name="Cheng J.F."/>
            <person name="Hugenholtz P."/>
            <person name="Woyke T."/>
            <person name="Wu D."/>
            <person name="Steenblock K."/>
            <person name="Schneider S."/>
            <person name="Pukall R."/>
            <person name="Goeker M."/>
            <person name="Klenk H.P."/>
            <person name="Eisen J.A."/>
        </authorList>
    </citation>
    <scope>NUCLEOTIDE SEQUENCE [LARGE SCALE GENOMIC DNA]</scope>
    <source>
        <strain evidence="2">ATCC 49802 / DSM 20745 / S 6022</strain>
    </source>
</reference>
<name>D1C5J9_SPHTD</name>
<dbReference type="KEGG" id="sti:Sthe_0076"/>
<accession>D1C5J9</accession>
<evidence type="ECO:0000313" key="2">
    <source>
        <dbReference type="Proteomes" id="UP000002027"/>
    </source>
</evidence>
<dbReference type="HOGENOM" id="CLU_2511014_0_0_0"/>
<evidence type="ECO:0000313" key="1">
    <source>
        <dbReference type="EMBL" id="ACZ37515.1"/>
    </source>
</evidence>
<keyword evidence="2" id="KW-1185">Reference proteome</keyword>
<gene>
    <name evidence="1" type="ordered locus">Sthe_0076</name>
</gene>
<proteinExistence type="predicted"/>
<organism evidence="1 2">
    <name type="scientific">Sphaerobacter thermophilus (strain ATCC 49802 / DSM 20745 / KCCM 41009 / NCIMB 13125 / S 6022)</name>
    <dbReference type="NCBI Taxonomy" id="479434"/>
    <lineage>
        <taxon>Bacteria</taxon>
        <taxon>Pseudomonadati</taxon>
        <taxon>Thermomicrobiota</taxon>
        <taxon>Thermomicrobia</taxon>
        <taxon>Sphaerobacterales</taxon>
        <taxon>Sphaerobacterineae</taxon>
        <taxon>Sphaerobacteraceae</taxon>
        <taxon>Sphaerobacter</taxon>
    </lineage>
</organism>
<sequence>MLLFLTAPVPDAEEPTYFLTGVGQGFWQVRDDDTVVPFAARYNQHAARTIAEIRRAVAEALSGNPPTSMPVPAVSLKAAPLASAE</sequence>
<dbReference type="Proteomes" id="UP000002027">
    <property type="component" value="Chromosome 1"/>
</dbReference>
<reference evidence="1 2" key="2">
    <citation type="journal article" date="2010" name="Stand. Genomic Sci.">
        <title>Complete genome sequence of Desulfohalobium retbaense type strain (HR(100)).</title>
        <authorList>
            <person name="Spring S."/>
            <person name="Nolan M."/>
            <person name="Lapidus A."/>
            <person name="Glavina Del Rio T."/>
            <person name="Copeland A."/>
            <person name="Tice H."/>
            <person name="Cheng J.F."/>
            <person name="Lucas S."/>
            <person name="Land M."/>
            <person name="Chen F."/>
            <person name="Bruce D."/>
            <person name="Goodwin L."/>
            <person name="Pitluck S."/>
            <person name="Ivanova N."/>
            <person name="Mavromatis K."/>
            <person name="Mikhailova N."/>
            <person name="Pati A."/>
            <person name="Chen A."/>
            <person name="Palaniappan K."/>
            <person name="Hauser L."/>
            <person name="Chang Y.J."/>
            <person name="Jeffries C.D."/>
            <person name="Munk C."/>
            <person name="Kiss H."/>
            <person name="Chain P."/>
            <person name="Han C."/>
            <person name="Brettin T."/>
            <person name="Detter J.C."/>
            <person name="Schuler E."/>
            <person name="Goker M."/>
            <person name="Rohde M."/>
            <person name="Bristow J."/>
            <person name="Eisen J.A."/>
            <person name="Markowitz V."/>
            <person name="Hugenholtz P."/>
            <person name="Kyrpides N.C."/>
            <person name="Klenk H.P."/>
        </authorList>
    </citation>
    <scope>NUCLEOTIDE SEQUENCE [LARGE SCALE GENOMIC DNA]</scope>
    <source>
        <strain evidence="2">ATCC 49802 / DSM 20745 / S 6022</strain>
    </source>
</reference>
<protein>
    <submittedName>
        <fullName evidence="1">Uncharacterized protein</fullName>
    </submittedName>
</protein>
<dbReference type="EMBL" id="CP001823">
    <property type="protein sequence ID" value="ACZ37515.1"/>
    <property type="molecule type" value="Genomic_DNA"/>
</dbReference>